<dbReference type="Proteomes" id="UP000069272">
    <property type="component" value="Chromosome 3R"/>
</dbReference>
<evidence type="ECO:0000256" key="6">
    <source>
        <dbReference type="ARBA" id="ARBA00023157"/>
    </source>
</evidence>
<dbReference type="KEGG" id="aali:118467256"/>
<dbReference type="RefSeq" id="XP_035793431.1">
    <property type="nucleotide sequence ID" value="XM_035937538.1"/>
</dbReference>
<dbReference type="GO" id="GO:0035008">
    <property type="term" value="P:positive regulation of melanization defense response"/>
    <property type="evidence" value="ECO:0007669"/>
    <property type="project" value="UniProtKB-ARBA"/>
</dbReference>
<dbReference type="InterPro" id="IPR000859">
    <property type="entry name" value="CUB_dom"/>
</dbReference>
<protein>
    <recommendedName>
        <fullName evidence="11">Peptidase S1 domain-containing protein</fullName>
    </recommendedName>
</protein>
<keyword evidence="5" id="KW-0720">Serine protease</keyword>
<dbReference type="Gene3D" id="2.60.120.290">
    <property type="entry name" value="Spermadhesin, CUB domain"/>
    <property type="match status" value="1"/>
</dbReference>
<proteinExistence type="inferred from homology"/>
<reference evidence="9 10" key="1">
    <citation type="journal article" date="2017" name="G3 (Bethesda)">
        <title>The Physical Genome Mapping of Anopheles albimanus Corrected Scaffold Misassemblies and Identified Interarm Rearrangements in Genus Anopheles.</title>
        <authorList>
            <person name="Artemov G.N."/>
            <person name="Peery A.N."/>
            <person name="Jiang X."/>
            <person name="Tu Z."/>
            <person name="Stegniy V.N."/>
            <person name="Sharakhova M.V."/>
            <person name="Sharakhov I.V."/>
        </authorList>
    </citation>
    <scope>NUCLEOTIDE SEQUENCE [LARGE SCALE GENOMIC DNA]</scope>
    <source>
        <strain evidence="9 10">ALBI9_A</strain>
    </source>
</reference>
<dbReference type="VEuPathDB" id="VectorBase:AALB20_038636"/>
<dbReference type="FunFam" id="2.40.10.10:FF:000015">
    <property type="entry name" value="Atrial natriuretic peptide-converting enzyme"/>
    <property type="match status" value="1"/>
</dbReference>
<evidence type="ECO:0000256" key="1">
    <source>
        <dbReference type="ARBA" id="ARBA00004613"/>
    </source>
</evidence>
<evidence type="ECO:0000256" key="5">
    <source>
        <dbReference type="ARBA" id="ARBA00022825"/>
    </source>
</evidence>
<evidence type="ECO:0000256" key="3">
    <source>
        <dbReference type="ARBA" id="ARBA00022670"/>
    </source>
</evidence>
<keyword evidence="10" id="KW-1185">Reference proteome</keyword>
<name>A0A182FB62_ANOAL</name>
<dbReference type="Pfam" id="PF00431">
    <property type="entry name" value="CUB"/>
    <property type="match status" value="1"/>
</dbReference>
<keyword evidence="2" id="KW-0964">Secreted</keyword>
<dbReference type="CDD" id="cd00041">
    <property type="entry name" value="CUB"/>
    <property type="match status" value="1"/>
</dbReference>
<dbReference type="PROSITE" id="PS01180">
    <property type="entry name" value="CUB"/>
    <property type="match status" value="1"/>
</dbReference>
<sequence length="392" mass="41753">MLGSNFLIAALVASIAVAVNAQFTGCDRQKTFTSGEVFYVESPNYSNYFPRGTNCRWRLTAPAGNTLYINCYDVVLASSNLCAADRLEISLRYDPTLASATKYCGQKAFTLETTGNQATMALRTISTSSGGRFRCQVVAQRPKCSCGLRRTSKIVGGVQTRVNEFPMMAGMVDSAARNVFCGATIISEYHAITAVHCMAGRSILAVGLLVGDHDLSVGTDTSYAALMRLASITNHPGYRSSPSTNDIAIARTANRIIFNAGVGPACLPLRFSTSSFEGAIVEATGWGTLDFGLPASKVLQKVSLNVISQQSCSSQMPNIAASHICTYTPRRDTCQYDSGGPLFLTSGGYLYLVGVVNYGSGCATSKPSVSSRITSHLAWIKSATPGINYCNP</sequence>
<dbReference type="GO" id="GO:0004252">
    <property type="term" value="F:serine-type endopeptidase activity"/>
    <property type="evidence" value="ECO:0007669"/>
    <property type="project" value="InterPro"/>
</dbReference>
<evidence type="ECO:0000256" key="4">
    <source>
        <dbReference type="ARBA" id="ARBA00022801"/>
    </source>
</evidence>
<organism evidence="9 10">
    <name type="scientific">Anopheles albimanus</name>
    <name type="common">New world malaria mosquito</name>
    <dbReference type="NCBI Taxonomy" id="7167"/>
    <lineage>
        <taxon>Eukaryota</taxon>
        <taxon>Metazoa</taxon>
        <taxon>Ecdysozoa</taxon>
        <taxon>Arthropoda</taxon>
        <taxon>Hexapoda</taxon>
        <taxon>Insecta</taxon>
        <taxon>Pterygota</taxon>
        <taxon>Neoptera</taxon>
        <taxon>Endopterygota</taxon>
        <taxon>Diptera</taxon>
        <taxon>Nematocera</taxon>
        <taxon>Culicoidea</taxon>
        <taxon>Culicidae</taxon>
        <taxon>Anophelinae</taxon>
        <taxon>Anopheles</taxon>
    </lineage>
</organism>
<dbReference type="InterPro" id="IPR001254">
    <property type="entry name" value="Trypsin_dom"/>
</dbReference>
<accession>A0A182FB62</accession>
<dbReference type="SUPFAM" id="SSF49854">
    <property type="entry name" value="Spermadhesin, CUB domain"/>
    <property type="match status" value="1"/>
</dbReference>
<dbReference type="EnsemblMetazoa" id="AALB003742-RA">
    <property type="protein sequence ID" value="AALB003742-PA"/>
    <property type="gene ID" value="AALB003742"/>
</dbReference>
<dbReference type="GO" id="GO:0006508">
    <property type="term" value="P:proteolysis"/>
    <property type="evidence" value="ECO:0007669"/>
    <property type="project" value="UniProtKB-KW"/>
</dbReference>
<dbReference type="VEuPathDB" id="VectorBase:AALB003742"/>
<dbReference type="GO" id="GO:0005576">
    <property type="term" value="C:extracellular region"/>
    <property type="evidence" value="ECO:0007669"/>
    <property type="project" value="UniProtKB-SubCell"/>
</dbReference>
<dbReference type="PANTHER" id="PTHR24252">
    <property type="entry name" value="ACROSIN-RELATED"/>
    <property type="match status" value="1"/>
</dbReference>
<comment type="subcellular location">
    <subcellularLocation>
        <location evidence="1">Secreted</location>
    </subcellularLocation>
</comment>
<comment type="similarity">
    <text evidence="7">Belongs to the peptidase S1 family. CLIP subfamily.</text>
</comment>
<evidence type="ECO:0000256" key="2">
    <source>
        <dbReference type="ARBA" id="ARBA00022525"/>
    </source>
</evidence>
<dbReference type="InterPro" id="IPR001314">
    <property type="entry name" value="Peptidase_S1A"/>
</dbReference>
<dbReference type="InterPro" id="IPR043504">
    <property type="entry name" value="Peptidase_S1_PA_chymotrypsin"/>
</dbReference>
<dbReference type="OrthoDB" id="6380398at2759"/>
<evidence type="ECO:0000256" key="7">
    <source>
        <dbReference type="ARBA" id="ARBA00024195"/>
    </source>
</evidence>
<dbReference type="CDD" id="cd00190">
    <property type="entry name" value="Tryp_SPc"/>
    <property type="match status" value="1"/>
</dbReference>
<dbReference type="Gene3D" id="2.40.10.10">
    <property type="entry name" value="Trypsin-like serine proteases"/>
    <property type="match status" value="1"/>
</dbReference>
<keyword evidence="4" id="KW-0378">Hydrolase</keyword>
<dbReference type="GO" id="GO:0160032">
    <property type="term" value="P:Toll receptor ligand protein activation cascade"/>
    <property type="evidence" value="ECO:0007669"/>
    <property type="project" value="UniProtKB-ARBA"/>
</dbReference>
<reference evidence="9" key="2">
    <citation type="submission" date="2022-08" db="UniProtKB">
        <authorList>
            <consortium name="EnsemblMetazoa"/>
        </authorList>
    </citation>
    <scope>IDENTIFICATION</scope>
    <source>
        <strain evidence="9">STECLA/ALBI9_A</strain>
    </source>
</reference>
<evidence type="ECO:0000256" key="8">
    <source>
        <dbReference type="PROSITE-ProRule" id="PRU00059"/>
    </source>
</evidence>
<evidence type="ECO:0000313" key="9">
    <source>
        <dbReference type="EnsemblMetazoa" id="AALB003742-PA"/>
    </source>
</evidence>
<dbReference type="InterPro" id="IPR035914">
    <property type="entry name" value="Sperma_CUB_dom_sf"/>
</dbReference>
<dbReference type="Pfam" id="PF00089">
    <property type="entry name" value="Trypsin"/>
    <property type="match status" value="1"/>
</dbReference>
<dbReference type="PRINTS" id="PR00722">
    <property type="entry name" value="CHYMOTRYPSIN"/>
</dbReference>
<evidence type="ECO:0008006" key="11">
    <source>
        <dbReference type="Google" id="ProtNLM"/>
    </source>
</evidence>
<comment type="caution">
    <text evidence="8">Lacks conserved residue(s) required for the propagation of feature annotation.</text>
</comment>
<dbReference type="STRING" id="7167.A0A182FB62"/>
<keyword evidence="3" id="KW-0645">Protease</keyword>
<keyword evidence="6" id="KW-1015">Disulfide bond</keyword>
<dbReference type="SMART" id="SM00020">
    <property type="entry name" value="Tryp_SPc"/>
    <property type="match status" value="1"/>
</dbReference>
<dbReference type="GO" id="GO:0050832">
    <property type="term" value="P:defense response to fungus"/>
    <property type="evidence" value="ECO:0007669"/>
    <property type="project" value="UniProtKB-ARBA"/>
</dbReference>
<dbReference type="InterPro" id="IPR009003">
    <property type="entry name" value="Peptidase_S1_PA"/>
</dbReference>
<dbReference type="AlphaFoldDB" id="A0A182FB62"/>
<evidence type="ECO:0000313" key="10">
    <source>
        <dbReference type="Proteomes" id="UP000069272"/>
    </source>
</evidence>
<dbReference type="SUPFAM" id="SSF50494">
    <property type="entry name" value="Trypsin-like serine proteases"/>
    <property type="match status" value="1"/>
</dbReference>
<dbReference type="GeneID" id="118467256"/>
<dbReference type="PANTHER" id="PTHR24252:SF7">
    <property type="entry name" value="HYALIN"/>
    <property type="match status" value="1"/>
</dbReference>
<dbReference type="SMART" id="SM00042">
    <property type="entry name" value="CUB"/>
    <property type="match status" value="1"/>
</dbReference>
<dbReference type="PROSITE" id="PS50240">
    <property type="entry name" value="TRYPSIN_DOM"/>
    <property type="match status" value="1"/>
</dbReference>